<name>A0A6J6A0E3_9ZZZZ</name>
<dbReference type="InterPro" id="IPR036412">
    <property type="entry name" value="HAD-like_sf"/>
</dbReference>
<dbReference type="AlphaFoldDB" id="A0A6J6A0E3"/>
<dbReference type="PANTHER" id="PTHR10000">
    <property type="entry name" value="PHOSPHOSERINE PHOSPHATASE"/>
    <property type="match status" value="1"/>
</dbReference>
<sequence length="275" mass="29686">MATLDHVRCAYVDMDGTLLGPGGGLFAGPDGEVAPLGAKAIEACLRSDIEVVVMSGRRRSTAIEDARLFGQGCCIFETGAGVVMEGETYWLTGTWQPDERTIHQQIADSGAPALLLEEYSGCLEVHDPWHKDREVSHLLRGLIDTNAADHFLADNGHEELEMTDNGAVHRRSPALAELSEVHAYHLRPRGVSKAHAVAAHQRMRGYKPEECVAIGDSREDLRVATKVGSFWFVANALERDPQLAEAMAGHANARVAEASHGAGVYEAILTTLRGG</sequence>
<dbReference type="SUPFAM" id="SSF56784">
    <property type="entry name" value="HAD-like"/>
    <property type="match status" value="1"/>
</dbReference>
<reference evidence="1" key="1">
    <citation type="submission" date="2020-05" db="EMBL/GenBank/DDBJ databases">
        <authorList>
            <person name="Chiriac C."/>
            <person name="Salcher M."/>
            <person name="Ghai R."/>
            <person name="Kavagutti S V."/>
        </authorList>
    </citation>
    <scope>NUCLEOTIDE SEQUENCE</scope>
</reference>
<gene>
    <name evidence="1" type="ORF">UFOPK3522_01389</name>
</gene>
<dbReference type="Gene3D" id="3.40.50.1000">
    <property type="entry name" value="HAD superfamily/HAD-like"/>
    <property type="match status" value="2"/>
</dbReference>
<dbReference type="GO" id="GO:0016791">
    <property type="term" value="F:phosphatase activity"/>
    <property type="evidence" value="ECO:0007669"/>
    <property type="project" value="TreeGrafter"/>
</dbReference>
<evidence type="ECO:0000313" key="1">
    <source>
        <dbReference type="EMBL" id="CAB4346510.1"/>
    </source>
</evidence>
<proteinExistence type="predicted"/>
<dbReference type="PANTHER" id="PTHR10000:SF8">
    <property type="entry name" value="HAD SUPERFAMILY HYDROLASE-LIKE, TYPE 3"/>
    <property type="match status" value="1"/>
</dbReference>
<accession>A0A6J6A0E3</accession>
<dbReference type="GO" id="GO:0000287">
    <property type="term" value="F:magnesium ion binding"/>
    <property type="evidence" value="ECO:0007669"/>
    <property type="project" value="TreeGrafter"/>
</dbReference>
<protein>
    <submittedName>
        <fullName evidence="1">Unannotated protein</fullName>
    </submittedName>
</protein>
<organism evidence="1">
    <name type="scientific">freshwater metagenome</name>
    <dbReference type="NCBI Taxonomy" id="449393"/>
    <lineage>
        <taxon>unclassified sequences</taxon>
        <taxon>metagenomes</taxon>
        <taxon>ecological metagenomes</taxon>
    </lineage>
</organism>
<dbReference type="Pfam" id="PF08282">
    <property type="entry name" value="Hydrolase_3"/>
    <property type="match status" value="1"/>
</dbReference>
<dbReference type="GO" id="GO:0005829">
    <property type="term" value="C:cytosol"/>
    <property type="evidence" value="ECO:0007669"/>
    <property type="project" value="TreeGrafter"/>
</dbReference>
<dbReference type="EMBL" id="CAESAO010000150">
    <property type="protein sequence ID" value="CAB4346510.1"/>
    <property type="molecule type" value="Genomic_DNA"/>
</dbReference>
<dbReference type="InterPro" id="IPR023214">
    <property type="entry name" value="HAD_sf"/>
</dbReference>